<dbReference type="AlphaFoldDB" id="A0AAE1H253"/>
<name>A0AAE1H253_9NEOP</name>
<dbReference type="Proteomes" id="UP001219518">
    <property type="component" value="Unassembled WGS sequence"/>
</dbReference>
<protein>
    <submittedName>
        <fullName evidence="1">UPF0761 membrane protein</fullName>
    </submittedName>
</protein>
<dbReference type="EMBL" id="JAHWGI010000292">
    <property type="protein sequence ID" value="KAK3912225.1"/>
    <property type="molecule type" value="Genomic_DNA"/>
</dbReference>
<accession>A0AAE1H253</accession>
<sequence>MGSLCGRRGPLTSSEKRLEERVLSDRLVLTVVSPADVSTYLSIPIRSNNKLFTSFKMFRSEEPCSSGSSSCNLLFCARSSLQGGFAPCSSISPSLVTTSDSSIV</sequence>
<reference evidence="1" key="2">
    <citation type="journal article" date="2023" name="BMC Genomics">
        <title>Pest status, molecular evolution, and epigenetic factors derived from the genome assembly of Frankliniella fusca, a thysanopteran phytovirus vector.</title>
        <authorList>
            <person name="Catto M.A."/>
            <person name="Labadie P.E."/>
            <person name="Jacobson A.L."/>
            <person name="Kennedy G.G."/>
            <person name="Srinivasan R."/>
            <person name="Hunt B.G."/>
        </authorList>
    </citation>
    <scope>NUCLEOTIDE SEQUENCE</scope>
    <source>
        <strain evidence="1">PL_HMW_Pooled</strain>
    </source>
</reference>
<gene>
    <name evidence="1" type="ORF">KUF71_021795</name>
</gene>
<organism evidence="1 2">
    <name type="scientific">Frankliniella fusca</name>
    <dbReference type="NCBI Taxonomy" id="407009"/>
    <lineage>
        <taxon>Eukaryota</taxon>
        <taxon>Metazoa</taxon>
        <taxon>Ecdysozoa</taxon>
        <taxon>Arthropoda</taxon>
        <taxon>Hexapoda</taxon>
        <taxon>Insecta</taxon>
        <taxon>Pterygota</taxon>
        <taxon>Neoptera</taxon>
        <taxon>Paraneoptera</taxon>
        <taxon>Thysanoptera</taxon>
        <taxon>Terebrantia</taxon>
        <taxon>Thripoidea</taxon>
        <taxon>Thripidae</taxon>
        <taxon>Frankliniella</taxon>
    </lineage>
</organism>
<proteinExistence type="predicted"/>
<evidence type="ECO:0000313" key="1">
    <source>
        <dbReference type="EMBL" id="KAK3912225.1"/>
    </source>
</evidence>
<comment type="caution">
    <text evidence="1">The sequence shown here is derived from an EMBL/GenBank/DDBJ whole genome shotgun (WGS) entry which is preliminary data.</text>
</comment>
<evidence type="ECO:0000313" key="2">
    <source>
        <dbReference type="Proteomes" id="UP001219518"/>
    </source>
</evidence>
<keyword evidence="2" id="KW-1185">Reference proteome</keyword>
<reference evidence="1" key="1">
    <citation type="submission" date="2021-07" db="EMBL/GenBank/DDBJ databases">
        <authorList>
            <person name="Catto M.A."/>
            <person name="Jacobson A."/>
            <person name="Kennedy G."/>
            <person name="Labadie P."/>
            <person name="Hunt B.G."/>
            <person name="Srinivasan R."/>
        </authorList>
    </citation>
    <scope>NUCLEOTIDE SEQUENCE</scope>
    <source>
        <strain evidence="1">PL_HMW_Pooled</strain>
        <tissue evidence="1">Head</tissue>
    </source>
</reference>